<proteinExistence type="predicted"/>
<evidence type="ECO:0000313" key="1">
    <source>
        <dbReference type="EMBL" id="GAI36492.1"/>
    </source>
</evidence>
<dbReference type="EMBL" id="BARV01030010">
    <property type="protein sequence ID" value="GAI36492.1"/>
    <property type="molecule type" value="Genomic_DNA"/>
</dbReference>
<reference evidence="1" key="1">
    <citation type="journal article" date="2014" name="Front. Microbiol.">
        <title>High frequency of phylogenetically diverse reductive dehalogenase-homologous genes in deep subseafloor sedimentary metagenomes.</title>
        <authorList>
            <person name="Kawai M."/>
            <person name="Futagami T."/>
            <person name="Toyoda A."/>
            <person name="Takaki Y."/>
            <person name="Nishi S."/>
            <person name="Hori S."/>
            <person name="Arai W."/>
            <person name="Tsubouchi T."/>
            <person name="Morono Y."/>
            <person name="Uchiyama I."/>
            <person name="Ito T."/>
            <person name="Fujiyama A."/>
            <person name="Inagaki F."/>
            <person name="Takami H."/>
        </authorList>
    </citation>
    <scope>NUCLEOTIDE SEQUENCE</scope>
    <source>
        <strain evidence="1">Expedition CK06-06</strain>
    </source>
</reference>
<feature type="non-terminal residue" evidence="1">
    <location>
        <position position="1"/>
    </location>
</feature>
<protein>
    <submittedName>
        <fullName evidence="1">Uncharacterized protein</fullName>
    </submittedName>
</protein>
<gene>
    <name evidence="1" type="ORF">S06H3_47739</name>
</gene>
<dbReference type="AlphaFoldDB" id="X1MXS0"/>
<accession>X1MXS0</accession>
<comment type="caution">
    <text evidence="1">The sequence shown here is derived from an EMBL/GenBank/DDBJ whole genome shotgun (WGS) entry which is preliminary data.</text>
</comment>
<sequence>TFLVEDILKNNKCSLTPYEESMKLHLLTFEPLLKFLNENFHKQFTFYPFT</sequence>
<name>X1MXS0_9ZZZZ</name>
<organism evidence="1">
    <name type="scientific">marine sediment metagenome</name>
    <dbReference type="NCBI Taxonomy" id="412755"/>
    <lineage>
        <taxon>unclassified sequences</taxon>
        <taxon>metagenomes</taxon>
        <taxon>ecological metagenomes</taxon>
    </lineage>
</organism>